<reference evidence="1" key="2">
    <citation type="submission" date="2023-01" db="EMBL/GenBank/DDBJ databases">
        <title>Draft genome sequence of Portibacter lacus strain NBRC 108769.</title>
        <authorList>
            <person name="Sun Q."/>
            <person name="Mori K."/>
        </authorList>
    </citation>
    <scope>NUCLEOTIDE SEQUENCE</scope>
    <source>
        <strain evidence="1">NBRC 108769</strain>
    </source>
</reference>
<accession>A0AA37WDW5</accession>
<name>A0AA37WDW5_9BACT</name>
<sequence length="122" mass="14487">MFAVCCTKEGKEKEVEEVKEVKEVKEEVKDSFDIVGLWVEKFPELFDGVPDTIVFTEDLKIGKHFFYTDYNYRQTTDSLILFNDERTRWFTYEFSDSSEVIIYNFLDRSTSDADKDISFLKK</sequence>
<dbReference type="AlphaFoldDB" id="A0AA37WDW5"/>
<reference evidence="1" key="1">
    <citation type="journal article" date="2014" name="Int. J. Syst. Evol. Microbiol.">
        <title>Complete genome sequence of Corynebacterium casei LMG S-19264T (=DSM 44701T), isolated from a smear-ripened cheese.</title>
        <authorList>
            <consortium name="US DOE Joint Genome Institute (JGI-PGF)"/>
            <person name="Walter F."/>
            <person name="Albersmeier A."/>
            <person name="Kalinowski J."/>
            <person name="Ruckert C."/>
        </authorList>
    </citation>
    <scope>NUCLEOTIDE SEQUENCE</scope>
    <source>
        <strain evidence="1">NBRC 108769</strain>
    </source>
</reference>
<dbReference type="Proteomes" id="UP001156666">
    <property type="component" value="Unassembled WGS sequence"/>
</dbReference>
<protein>
    <submittedName>
        <fullName evidence="1">Uncharacterized protein</fullName>
    </submittedName>
</protein>
<proteinExistence type="predicted"/>
<evidence type="ECO:0000313" key="1">
    <source>
        <dbReference type="EMBL" id="GLR16482.1"/>
    </source>
</evidence>
<dbReference type="EMBL" id="BSOH01000005">
    <property type="protein sequence ID" value="GLR16482.1"/>
    <property type="molecule type" value="Genomic_DNA"/>
</dbReference>
<keyword evidence="2" id="KW-1185">Reference proteome</keyword>
<organism evidence="1 2">
    <name type="scientific">Portibacter lacus</name>
    <dbReference type="NCBI Taxonomy" id="1099794"/>
    <lineage>
        <taxon>Bacteria</taxon>
        <taxon>Pseudomonadati</taxon>
        <taxon>Bacteroidota</taxon>
        <taxon>Saprospiria</taxon>
        <taxon>Saprospirales</taxon>
        <taxon>Haliscomenobacteraceae</taxon>
        <taxon>Portibacter</taxon>
    </lineage>
</organism>
<evidence type="ECO:0000313" key="2">
    <source>
        <dbReference type="Proteomes" id="UP001156666"/>
    </source>
</evidence>
<gene>
    <name evidence="1" type="ORF">GCM10007940_10970</name>
</gene>
<comment type="caution">
    <text evidence="1">The sequence shown here is derived from an EMBL/GenBank/DDBJ whole genome shotgun (WGS) entry which is preliminary data.</text>
</comment>